<feature type="disulfide bond" evidence="9">
    <location>
        <begin position="72"/>
        <end position="89"/>
    </location>
</feature>
<evidence type="ECO:0000256" key="4">
    <source>
        <dbReference type="ARBA" id="ARBA00022989"/>
    </source>
</evidence>
<dbReference type="PROSITE" id="PS00022">
    <property type="entry name" value="EGF_1"/>
    <property type="match status" value="1"/>
</dbReference>
<dbReference type="GO" id="GO:0008284">
    <property type="term" value="P:positive regulation of cell population proliferation"/>
    <property type="evidence" value="ECO:0007669"/>
    <property type="project" value="TreeGrafter"/>
</dbReference>
<evidence type="ECO:0000256" key="1">
    <source>
        <dbReference type="ARBA" id="ARBA00004479"/>
    </source>
</evidence>
<proteinExistence type="predicted"/>
<dbReference type="GO" id="GO:0007173">
    <property type="term" value="P:epidermal growth factor receptor signaling pathway"/>
    <property type="evidence" value="ECO:0007669"/>
    <property type="project" value="TreeGrafter"/>
</dbReference>
<keyword evidence="4 10" id="KW-1133">Transmembrane helix</keyword>
<keyword evidence="5" id="KW-0339">Growth factor</keyword>
<feature type="chain" id="PRO_5034469636" evidence="11">
    <location>
        <begin position="30"/>
        <end position="160"/>
    </location>
</feature>
<dbReference type="PANTHER" id="PTHR10740">
    <property type="entry name" value="TRANSFORMING GROWTH FACTOR ALPHA"/>
    <property type="match status" value="1"/>
</dbReference>
<evidence type="ECO:0000256" key="3">
    <source>
        <dbReference type="ARBA" id="ARBA00022692"/>
    </source>
</evidence>
<dbReference type="CTD" id="255324"/>
<dbReference type="GO" id="GO:0016020">
    <property type="term" value="C:membrane"/>
    <property type="evidence" value="ECO:0007669"/>
    <property type="project" value="UniProtKB-SubCell"/>
</dbReference>
<name>A0A8C5H150_GOUWI</name>
<keyword evidence="14" id="KW-1185">Reference proteome</keyword>
<evidence type="ECO:0000256" key="7">
    <source>
        <dbReference type="ARBA" id="ARBA00023157"/>
    </source>
</evidence>
<dbReference type="PANTHER" id="PTHR10740:SF10">
    <property type="entry name" value="EPIGEN"/>
    <property type="match status" value="1"/>
</dbReference>
<reference evidence="13" key="3">
    <citation type="submission" date="2025-09" db="UniProtKB">
        <authorList>
            <consortium name="Ensembl"/>
        </authorList>
    </citation>
    <scope>IDENTIFICATION</scope>
</reference>
<comment type="subcellular location">
    <subcellularLocation>
        <location evidence="1">Membrane</location>
        <topology evidence="1">Single-pass type I membrane protein</topology>
    </subcellularLocation>
</comment>
<feature type="disulfide bond" evidence="9">
    <location>
        <begin position="91"/>
        <end position="100"/>
    </location>
</feature>
<evidence type="ECO:0000256" key="9">
    <source>
        <dbReference type="PROSITE-ProRule" id="PRU00076"/>
    </source>
</evidence>
<feature type="domain" description="EGF-like" evidence="12">
    <location>
        <begin position="60"/>
        <end position="101"/>
    </location>
</feature>
<sequence length="160" mass="17392">MVTQTQKHLRKALLSAVVGLCLLINTGQSAVLTSASPLQNAILTTQTSDNTTGQLRTLHSNRSCREEHKYFCANGAICRYPQDSEKPFCICTSLYQGLRCMVPVIPHSSRTLPESQQVIAISIGIIIFLILLAIGIYICVSKKCVKSSPLIKSAPSETSV</sequence>
<dbReference type="SUPFAM" id="SSF57196">
    <property type="entry name" value="EGF/Laminin"/>
    <property type="match status" value="1"/>
</dbReference>
<evidence type="ECO:0000256" key="10">
    <source>
        <dbReference type="SAM" id="Phobius"/>
    </source>
</evidence>
<evidence type="ECO:0000259" key="12">
    <source>
        <dbReference type="PROSITE" id="PS50026"/>
    </source>
</evidence>
<dbReference type="Ensembl" id="ENSGWIT00000041887.1">
    <property type="protein sequence ID" value="ENSGWIP00000038475.1"/>
    <property type="gene ID" value="ENSGWIG00000019686.1"/>
</dbReference>
<dbReference type="PROSITE" id="PS50026">
    <property type="entry name" value="EGF_3"/>
    <property type="match status" value="1"/>
</dbReference>
<accession>A0A8C5H150</accession>
<organism evidence="13 14">
    <name type="scientific">Gouania willdenowi</name>
    <name type="common">Blunt-snouted clingfish</name>
    <name type="synonym">Lepadogaster willdenowi</name>
    <dbReference type="NCBI Taxonomy" id="441366"/>
    <lineage>
        <taxon>Eukaryota</taxon>
        <taxon>Metazoa</taxon>
        <taxon>Chordata</taxon>
        <taxon>Craniata</taxon>
        <taxon>Vertebrata</taxon>
        <taxon>Euteleostomi</taxon>
        <taxon>Actinopterygii</taxon>
        <taxon>Neopterygii</taxon>
        <taxon>Teleostei</taxon>
        <taxon>Neoteleostei</taxon>
        <taxon>Acanthomorphata</taxon>
        <taxon>Ovalentaria</taxon>
        <taxon>Blenniimorphae</taxon>
        <taxon>Blenniiformes</taxon>
        <taxon>Gobiesocoidei</taxon>
        <taxon>Gobiesocidae</taxon>
        <taxon>Gobiesocinae</taxon>
        <taxon>Gouania</taxon>
    </lineage>
</organism>
<dbReference type="GO" id="GO:0005615">
    <property type="term" value="C:extracellular space"/>
    <property type="evidence" value="ECO:0007669"/>
    <property type="project" value="TreeGrafter"/>
</dbReference>
<dbReference type="Proteomes" id="UP000694680">
    <property type="component" value="Chromosome 9"/>
</dbReference>
<dbReference type="RefSeq" id="XP_028313883.1">
    <property type="nucleotide sequence ID" value="XM_028458082.1"/>
</dbReference>
<keyword evidence="7 9" id="KW-1015">Disulfide bond</keyword>
<dbReference type="GO" id="GO:0045840">
    <property type="term" value="P:positive regulation of mitotic nuclear division"/>
    <property type="evidence" value="ECO:0007669"/>
    <property type="project" value="TreeGrafter"/>
</dbReference>
<reference evidence="13" key="1">
    <citation type="submission" date="2020-06" db="EMBL/GenBank/DDBJ databases">
        <authorList>
            <consortium name="Wellcome Sanger Institute Data Sharing"/>
        </authorList>
    </citation>
    <scope>NUCLEOTIDE SEQUENCE [LARGE SCALE GENOMIC DNA]</scope>
</reference>
<evidence type="ECO:0000256" key="6">
    <source>
        <dbReference type="ARBA" id="ARBA00023136"/>
    </source>
</evidence>
<gene>
    <name evidence="13" type="primary">epgn</name>
</gene>
<keyword evidence="6 10" id="KW-0472">Membrane</keyword>
<evidence type="ECO:0000313" key="13">
    <source>
        <dbReference type="Ensembl" id="ENSGWIP00000038475.1"/>
    </source>
</evidence>
<evidence type="ECO:0000256" key="8">
    <source>
        <dbReference type="ARBA" id="ARBA00023180"/>
    </source>
</evidence>
<dbReference type="GO" id="GO:0005154">
    <property type="term" value="F:epidermal growth factor receptor binding"/>
    <property type="evidence" value="ECO:0007669"/>
    <property type="project" value="TreeGrafter"/>
</dbReference>
<keyword evidence="2 9" id="KW-0245">EGF-like domain</keyword>
<evidence type="ECO:0000313" key="14">
    <source>
        <dbReference type="Proteomes" id="UP000694680"/>
    </source>
</evidence>
<feature type="transmembrane region" description="Helical" evidence="10">
    <location>
        <begin position="118"/>
        <end position="140"/>
    </location>
</feature>
<dbReference type="GO" id="GO:0008083">
    <property type="term" value="F:growth factor activity"/>
    <property type="evidence" value="ECO:0007669"/>
    <property type="project" value="UniProtKB-KW"/>
</dbReference>
<dbReference type="InterPro" id="IPR000742">
    <property type="entry name" value="EGF"/>
</dbReference>
<dbReference type="GeneID" id="114470071"/>
<dbReference type="AlphaFoldDB" id="A0A8C5H150"/>
<reference evidence="13" key="2">
    <citation type="submission" date="2025-08" db="UniProtKB">
        <authorList>
            <consortium name="Ensembl"/>
        </authorList>
    </citation>
    <scope>IDENTIFICATION</scope>
</reference>
<evidence type="ECO:0000256" key="2">
    <source>
        <dbReference type="ARBA" id="ARBA00022536"/>
    </source>
</evidence>
<dbReference type="Gene3D" id="2.10.25.10">
    <property type="entry name" value="Laminin"/>
    <property type="match status" value="1"/>
</dbReference>
<keyword evidence="3 10" id="KW-0812">Transmembrane</keyword>
<protein>
    <submittedName>
        <fullName evidence="13">Epigen-like</fullName>
    </submittedName>
</protein>
<keyword evidence="8" id="KW-0325">Glycoprotein</keyword>
<keyword evidence="11" id="KW-0732">Signal</keyword>
<dbReference type="OrthoDB" id="9411915at2759"/>
<evidence type="ECO:0000256" key="11">
    <source>
        <dbReference type="SAM" id="SignalP"/>
    </source>
</evidence>
<evidence type="ECO:0000256" key="5">
    <source>
        <dbReference type="ARBA" id="ARBA00023030"/>
    </source>
</evidence>
<feature type="signal peptide" evidence="11">
    <location>
        <begin position="1"/>
        <end position="29"/>
    </location>
</feature>
<comment type="caution">
    <text evidence="9">Lacks conserved residue(s) required for the propagation of feature annotation.</text>
</comment>